<evidence type="ECO:0000256" key="4">
    <source>
        <dbReference type="ARBA" id="ARBA00022840"/>
    </source>
</evidence>
<dbReference type="Proteomes" id="UP000717364">
    <property type="component" value="Unassembled WGS sequence"/>
</dbReference>
<name>A0A947GHW1_9CYAN</name>
<reference evidence="6" key="2">
    <citation type="journal article" date="2021" name="Mar. Drugs">
        <title>Genome Reduction and Secondary Metabolism of the Marine Sponge-Associated Cyanobacterium Leptothoe.</title>
        <authorList>
            <person name="Konstantinou D."/>
            <person name="Popin R.V."/>
            <person name="Fewer D.P."/>
            <person name="Sivonen K."/>
            <person name="Gkelis S."/>
        </authorList>
    </citation>
    <scope>NUCLEOTIDE SEQUENCE</scope>
    <source>
        <strain evidence="6">TAU-MAC 1115</strain>
    </source>
</reference>
<dbReference type="InterPro" id="IPR050153">
    <property type="entry name" value="Metal_Ion_Import_ABC"/>
</dbReference>
<dbReference type="PANTHER" id="PTHR42734">
    <property type="entry name" value="METAL TRANSPORT SYSTEM ATP-BINDING PROTEIN TM_0124-RELATED"/>
    <property type="match status" value="1"/>
</dbReference>
<dbReference type="RefSeq" id="WP_215608783.1">
    <property type="nucleotide sequence ID" value="NZ_JADOES010000015.1"/>
</dbReference>
<comment type="similarity">
    <text evidence="1">Belongs to the ABC transporter superfamily.</text>
</comment>
<dbReference type="CDD" id="cd03235">
    <property type="entry name" value="ABC_Metallic_Cations"/>
    <property type="match status" value="1"/>
</dbReference>
<dbReference type="InterPro" id="IPR003439">
    <property type="entry name" value="ABC_transporter-like_ATP-bd"/>
</dbReference>
<dbReference type="InterPro" id="IPR027417">
    <property type="entry name" value="P-loop_NTPase"/>
</dbReference>
<accession>A0A947GHW1</accession>
<dbReference type="GO" id="GO:0016887">
    <property type="term" value="F:ATP hydrolysis activity"/>
    <property type="evidence" value="ECO:0007669"/>
    <property type="project" value="InterPro"/>
</dbReference>
<dbReference type="PROSITE" id="PS00211">
    <property type="entry name" value="ABC_TRANSPORTER_1"/>
    <property type="match status" value="1"/>
</dbReference>
<dbReference type="GO" id="GO:0005524">
    <property type="term" value="F:ATP binding"/>
    <property type="evidence" value="ECO:0007669"/>
    <property type="project" value="UniProtKB-KW"/>
</dbReference>
<keyword evidence="4 6" id="KW-0067">ATP-binding</keyword>
<dbReference type="SMART" id="SM00382">
    <property type="entry name" value="AAA"/>
    <property type="match status" value="1"/>
</dbReference>
<dbReference type="InterPro" id="IPR017871">
    <property type="entry name" value="ABC_transporter-like_CS"/>
</dbReference>
<evidence type="ECO:0000256" key="1">
    <source>
        <dbReference type="ARBA" id="ARBA00005417"/>
    </source>
</evidence>
<gene>
    <name evidence="6" type="ORF">IXB50_09785</name>
</gene>
<dbReference type="EMBL" id="JADOES010000015">
    <property type="protein sequence ID" value="MBT9315715.1"/>
    <property type="molecule type" value="Genomic_DNA"/>
</dbReference>
<dbReference type="PROSITE" id="PS50893">
    <property type="entry name" value="ABC_TRANSPORTER_2"/>
    <property type="match status" value="1"/>
</dbReference>
<reference evidence="6" key="1">
    <citation type="submission" date="2020-11" db="EMBL/GenBank/DDBJ databases">
        <authorList>
            <person name="Konstantinou D."/>
            <person name="Gkelis S."/>
            <person name="Popin R."/>
            <person name="Fewer D."/>
            <person name="Sivonen K."/>
        </authorList>
    </citation>
    <scope>NUCLEOTIDE SEQUENCE</scope>
    <source>
        <strain evidence="6">TAU-MAC 1115</strain>
    </source>
</reference>
<evidence type="ECO:0000259" key="5">
    <source>
        <dbReference type="PROSITE" id="PS50893"/>
    </source>
</evidence>
<dbReference type="SUPFAM" id="SSF52540">
    <property type="entry name" value="P-loop containing nucleoside triphosphate hydrolases"/>
    <property type="match status" value="1"/>
</dbReference>
<dbReference type="InterPro" id="IPR003593">
    <property type="entry name" value="AAA+_ATPase"/>
</dbReference>
<evidence type="ECO:0000256" key="3">
    <source>
        <dbReference type="ARBA" id="ARBA00022741"/>
    </source>
</evidence>
<keyword evidence="2" id="KW-0813">Transport</keyword>
<proteinExistence type="inferred from homology"/>
<dbReference type="PANTHER" id="PTHR42734:SF5">
    <property type="entry name" value="IRON TRANSPORT SYSTEM ATP-BINDING PROTEIN HI_0361-RELATED"/>
    <property type="match status" value="1"/>
</dbReference>
<dbReference type="Pfam" id="PF00005">
    <property type="entry name" value="ABC_tran"/>
    <property type="match status" value="1"/>
</dbReference>
<dbReference type="AlphaFoldDB" id="A0A947GHW1"/>
<keyword evidence="3" id="KW-0547">Nucleotide-binding</keyword>
<comment type="caution">
    <text evidence="6">The sequence shown here is derived from an EMBL/GenBank/DDBJ whole genome shotgun (WGS) entry which is preliminary data.</text>
</comment>
<feature type="domain" description="ABC transporter" evidence="5">
    <location>
        <begin position="8"/>
        <end position="243"/>
    </location>
</feature>
<dbReference type="Gene3D" id="3.40.50.300">
    <property type="entry name" value="P-loop containing nucleotide triphosphate hydrolases"/>
    <property type="match status" value="1"/>
</dbReference>
<dbReference type="FunFam" id="3.40.50.300:FF:000134">
    <property type="entry name" value="Iron-enterobactin ABC transporter ATP-binding protein"/>
    <property type="match status" value="1"/>
</dbReference>
<sequence>MRSDTFGITVENISVTYSNAHLALYNASCYVQSGTITGLVGPNGGGKSTLFKTIMGFVNPNQGRVHIDGLSVTMAQKRQLMSYVPQADDVDWNFPVSVADVVMMGRYGYMNMLRIPGREDRRQVAESLERVGMTDFCHRQIGELSGGQKKRAFLARAMAQNSRVILLDEPFTGVDVKTEKRIVNLLMQLRDEGHTILVSTHDLASISTFCDRTILLNRTILAEGTTADTFTEENLSMTFGGLPLSSLTQKHSISQQHYE</sequence>
<evidence type="ECO:0000313" key="7">
    <source>
        <dbReference type="Proteomes" id="UP000717364"/>
    </source>
</evidence>
<protein>
    <submittedName>
        <fullName evidence="6">Metal ABC transporter ATP-binding protein</fullName>
    </submittedName>
</protein>
<evidence type="ECO:0000313" key="6">
    <source>
        <dbReference type="EMBL" id="MBT9315715.1"/>
    </source>
</evidence>
<organism evidence="6 7">
    <name type="scientific">Leptothoe spongobia TAU-MAC 1115</name>
    <dbReference type="NCBI Taxonomy" id="1967444"/>
    <lineage>
        <taxon>Bacteria</taxon>
        <taxon>Bacillati</taxon>
        <taxon>Cyanobacteriota</taxon>
        <taxon>Cyanophyceae</taxon>
        <taxon>Nodosilineales</taxon>
        <taxon>Cymatolegaceae</taxon>
        <taxon>Leptothoe</taxon>
        <taxon>Leptothoe spongobia</taxon>
    </lineage>
</organism>
<keyword evidence="7" id="KW-1185">Reference proteome</keyword>
<evidence type="ECO:0000256" key="2">
    <source>
        <dbReference type="ARBA" id="ARBA00022448"/>
    </source>
</evidence>